<feature type="domain" description="HTH lysR-type" evidence="5">
    <location>
        <begin position="11"/>
        <end position="68"/>
    </location>
</feature>
<keyword evidence="3" id="KW-0238">DNA-binding</keyword>
<keyword evidence="7" id="KW-1185">Reference proteome</keyword>
<evidence type="ECO:0000256" key="1">
    <source>
        <dbReference type="ARBA" id="ARBA00009437"/>
    </source>
</evidence>
<dbReference type="InterPro" id="IPR005119">
    <property type="entry name" value="LysR_subst-bd"/>
</dbReference>
<dbReference type="RefSeq" id="WP_066177970.1">
    <property type="nucleotide sequence ID" value="NZ_LQZT01000012.1"/>
</dbReference>
<dbReference type="GO" id="GO:0006351">
    <property type="term" value="P:DNA-templated transcription"/>
    <property type="evidence" value="ECO:0007669"/>
    <property type="project" value="TreeGrafter"/>
</dbReference>
<keyword evidence="2" id="KW-0805">Transcription regulation</keyword>
<proteinExistence type="inferred from homology"/>
<evidence type="ECO:0000259" key="5">
    <source>
        <dbReference type="PROSITE" id="PS50931"/>
    </source>
</evidence>
<dbReference type="GO" id="GO:0043565">
    <property type="term" value="F:sequence-specific DNA binding"/>
    <property type="evidence" value="ECO:0007669"/>
    <property type="project" value="TreeGrafter"/>
</dbReference>
<dbReference type="Gene3D" id="1.10.10.10">
    <property type="entry name" value="Winged helix-like DNA-binding domain superfamily/Winged helix DNA-binding domain"/>
    <property type="match status" value="1"/>
</dbReference>
<dbReference type="Pfam" id="PF00126">
    <property type="entry name" value="HTH_1"/>
    <property type="match status" value="1"/>
</dbReference>
<evidence type="ECO:0000256" key="4">
    <source>
        <dbReference type="ARBA" id="ARBA00023163"/>
    </source>
</evidence>
<evidence type="ECO:0000313" key="6">
    <source>
        <dbReference type="EMBL" id="OCW57759.1"/>
    </source>
</evidence>
<name>A0A1C1YWF9_9HYPH</name>
<dbReference type="AlphaFoldDB" id="A0A1C1YWF9"/>
<evidence type="ECO:0000256" key="2">
    <source>
        <dbReference type="ARBA" id="ARBA00023015"/>
    </source>
</evidence>
<dbReference type="Pfam" id="PF03466">
    <property type="entry name" value="LysR_substrate"/>
    <property type="match status" value="1"/>
</dbReference>
<dbReference type="InterPro" id="IPR036390">
    <property type="entry name" value="WH_DNA-bd_sf"/>
</dbReference>
<accession>A0A1C1YWF9</accession>
<dbReference type="InterPro" id="IPR000847">
    <property type="entry name" value="LysR_HTH_N"/>
</dbReference>
<gene>
    <name evidence="6" type="ORF">AWJ14_02860</name>
</gene>
<dbReference type="STRING" id="1480615.AWJ14_02860"/>
<evidence type="ECO:0000313" key="7">
    <source>
        <dbReference type="Proteomes" id="UP000094795"/>
    </source>
</evidence>
<dbReference type="Gene3D" id="3.40.190.10">
    <property type="entry name" value="Periplasmic binding protein-like II"/>
    <property type="match status" value="2"/>
</dbReference>
<dbReference type="Proteomes" id="UP000094795">
    <property type="component" value="Unassembled WGS sequence"/>
</dbReference>
<dbReference type="OrthoDB" id="9793571at2"/>
<dbReference type="PANTHER" id="PTHR30537:SF74">
    <property type="entry name" value="HTH-TYPE TRANSCRIPTIONAL REGULATOR TRPI"/>
    <property type="match status" value="1"/>
</dbReference>
<dbReference type="EMBL" id="LQZT01000012">
    <property type="protein sequence ID" value="OCW57759.1"/>
    <property type="molecule type" value="Genomic_DNA"/>
</dbReference>
<keyword evidence="4" id="KW-0804">Transcription</keyword>
<dbReference type="SUPFAM" id="SSF53850">
    <property type="entry name" value="Periplasmic binding protein-like II"/>
    <property type="match status" value="1"/>
</dbReference>
<dbReference type="InterPro" id="IPR036388">
    <property type="entry name" value="WH-like_DNA-bd_sf"/>
</dbReference>
<comment type="similarity">
    <text evidence="1">Belongs to the LysR transcriptional regulatory family.</text>
</comment>
<dbReference type="PANTHER" id="PTHR30537">
    <property type="entry name" value="HTH-TYPE TRANSCRIPTIONAL REGULATOR"/>
    <property type="match status" value="1"/>
</dbReference>
<dbReference type="InterPro" id="IPR058163">
    <property type="entry name" value="LysR-type_TF_proteobact-type"/>
</dbReference>
<evidence type="ECO:0000256" key="3">
    <source>
        <dbReference type="ARBA" id="ARBA00023125"/>
    </source>
</evidence>
<comment type="caution">
    <text evidence="6">The sequence shown here is derived from an EMBL/GenBank/DDBJ whole genome shotgun (WGS) entry which is preliminary data.</text>
</comment>
<dbReference type="SUPFAM" id="SSF46785">
    <property type="entry name" value="Winged helix' DNA-binding domain"/>
    <property type="match status" value="1"/>
</dbReference>
<reference evidence="6 7" key="1">
    <citation type="submission" date="2015-12" db="EMBL/GenBank/DDBJ databases">
        <authorList>
            <person name="Shamseldin A."/>
            <person name="Moawad H."/>
            <person name="Abd El-Rahim W.M."/>
            <person name="Sadowsky M.J."/>
        </authorList>
    </citation>
    <scope>NUCLEOTIDE SEQUENCE [LARGE SCALE GENOMIC DNA]</scope>
    <source>
        <strain evidence="6 7">JC234</strain>
    </source>
</reference>
<sequence length="296" mass="31415">MPVSPPRPKGPPLNALRAFEAAARLGGIALAADELCVTPGAISQHIKTLEQWAGVKLFERRAHGVELTKAGRELAPDFTAAFDQMGLALHALRRARPQPAITIAALPCVAQLWLPRHLTAFRLAVPAVRLSVVALETPPHLKRELFDCSLFIRDPEETATGIVLARDEIFPVCAPAIAARLKNPADLSGEVLLHDAVWSGDWPLWAEAAGLASQGFSEGPRYSLYGLALEEAKSGAGVLMGHAGLVDAALARGELVRPFAESVATGKALVLDMPSRPAPSSQAARFCEFLVQNGAG</sequence>
<protein>
    <submittedName>
        <fullName evidence="6">LysR family transcriptional regulator</fullName>
    </submittedName>
</protein>
<dbReference type="PROSITE" id="PS50931">
    <property type="entry name" value="HTH_LYSR"/>
    <property type="match status" value="1"/>
</dbReference>
<dbReference type="GO" id="GO:0003700">
    <property type="term" value="F:DNA-binding transcription factor activity"/>
    <property type="evidence" value="ECO:0007669"/>
    <property type="project" value="InterPro"/>
</dbReference>
<organism evidence="6 7">
    <name type="scientific">Hoeflea olei</name>
    <dbReference type="NCBI Taxonomy" id="1480615"/>
    <lineage>
        <taxon>Bacteria</taxon>
        <taxon>Pseudomonadati</taxon>
        <taxon>Pseudomonadota</taxon>
        <taxon>Alphaproteobacteria</taxon>
        <taxon>Hyphomicrobiales</taxon>
        <taxon>Rhizobiaceae</taxon>
        <taxon>Hoeflea</taxon>
    </lineage>
</organism>